<dbReference type="Gene3D" id="1.10.10.60">
    <property type="entry name" value="Homeodomain-like"/>
    <property type="match status" value="1"/>
</dbReference>
<accession>A0ABM8FK65</accession>
<dbReference type="InterPro" id="IPR012337">
    <property type="entry name" value="RNaseH-like_sf"/>
</dbReference>
<evidence type="ECO:0000313" key="4">
    <source>
        <dbReference type="Proteomes" id="UP001321445"/>
    </source>
</evidence>
<dbReference type="PANTHER" id="PTHR10948:SF23">
    <property type="entry name" value="TRANSPOSASE INSI FOR INSERTION SEQUENCE ELEMENT IS30A-RELATED"/>
    <property type="match status" value="1"/>
</dbReference>
<dbReference type="InterPro" id="IPR025246">
    <property type="entry name" value="IS30-like_HTH"/>
</dbReference>
<dbReference type="Proteomes" id="UP001321445">
    <property type="component" value="Chromosome"/>
</dbReference>
<dbReference type="InterPro" id="IPR001584">
    <property type="entry name" value="Integrase_cat-core"/>
</dbReference>
<dbReference type="PANTHER" id="PTHR10948">
    <property type="entry name" value="TRANSPOSASE"/>
    <property type="match status" value="1"/>
</dbReference>
<dbReference type="EMBL" id="AP027370">
    <property type="protein sequence ID" value="BDY12693.1"/>
    <property type="molecule type" value="Genomic_DNA"/>
</dbReference>
<dbReference type="InterPro" id="IPR053392">
    <property type="entry name" value="Transposase_IS30-like"/>
</dbReference>
<sequence length="324" mass="37664">MSYTQLTLKERYQIEALKKEGLSQSAIARHIGVHRSTVCRELKRNSSPGGEYIAEKAAIEARLRYQYKKKNRRMSHSHIRYIRQHLQEGWSPEQISGRMRLDGLDPVSHETIYRYVYRDQKQGGTLYLFLRHKRKKYTRRSDNYAKRGSIKGRIGIEARPAIVETKRRVGDWEADTIIGRGHHQGIVTLVDRHSKFTLMKKVTSKRADDVTRAILHLLEPVKAITRTITSDNGKEFAYHALISERLKSGFFFARPYHSCDRGLNEHTNGLIREYFPKHKAFEEITDKEVVAVQNRLNHRPRKVLGYKTPAEVFFAKMAVAYSVA</sequence>
<evidence type="ECO:0000256" key="1">
    <source>
        <dbReference type="ARBA" id="ARBA00023172"/>
    </source>
</evidence>
<dbReference type="Pfam" id="PF13936">
    <property type="entry name" value="HTH_38"/>
    <property type="match status" value="1"/>
</dbReference>
<name>A0ABM8FK65_9BACT</name>
<proteinExistence type="predicted"/>
<dbReference type="SUPFAM" id="SSF53098">
    <property type="entry name" value="Ribonuclease H-like"/>
    <property type="match status" value="1"/>
</dbReference>
<dbReference type="PROSITE" id="PS50994">
    <property type="entry name" value="INTEGRASE"/>
    <property type="match status" value="1"/>
</dbReference>
<dbReference type="SUPFAM" id="SSF46689">
    <property type="entry name" value="Homeodomain-like"/>
    <property type="match status" value="1"/>
</dbReference>
<protein>
    <submittedName>
        <fullName evidence="3">IS30 family transposase</fullName>
    </submittedName>
</protein>
<dbReference type="NCBIfam" id="NF033563">
    <property type="entry name" value="transpos_IS30"/>
    <property type="match status" value="1"/>
</dbReference>
<dbReference type="Gene3D" id="3.30.420.10">
    <property type="entry name" value="Ribonuclease H-like superfamily/Ribonuclease H"/>
    <property type="match status" value="1"/>
</dbReference>
<dbReference type="RefSeq" id="WP_286337875.1">
    <property type="nucleotide sequence ID" value="NZ_AP027370.1"/>
</dbReference>
<keyword evidence="4" id="KW-1185">Reference proteome</keyword>
<keyword evidence="1" id="KW-0233">DNA recombination</keyword>
<dbReference type="InterPro" id="IPR036397">
    <property type="entry name" value="RNaseH_sf"/>
</dbReference>
<dbReference type="InterPro" id="IPR051917">
    <property type="entry name" value="Transposase-Integrase"/>
</dbReference>
<dbReference type="InterPro" id="IPR009057">
    <property type="entry name" value="Homeodomain-like_sf"/>
</dbReference>
<organism evidence="3 4">
    <name type="scientific">Hydrogenimonas cancrithermarum</name>
    <dbReference type="NCBI Taxonomy" id="2993563"/>
    <lineage>
        <taxon>Bacteria</taxon>
        <taxon>Pseudomonadati</taxon>
        <taxon>Campylobacterota</taxon>
        <taxon>Epsilonproteobacteria</taxon>
        <taxon>Campylobacterales</taxon>
        <taxon>Hydrogenimonadaceae</taxon>
        <taxon>Hydrogenimonas</taxon>
    </lineage>
</organism>
<feature type="domain" description="Integrase catalytic" evidence="2">
    <location>
        <begin position="156"/>
        <end position="317"/>
    </location>
</feature>
<gene>
    <name evidence="3" type="ORF">HCR_10050</name>
</gene>
<evidence type="ECO:0000259" key="2">
    <source>
        <dbReference type="PROSITE" id="PS50994"/>
    </source>
</evidence>
<evidence type="ECO:0000313" key="3">
    <source>
        <dbReference type="EMBL" id="BDY12693.1"/>
    </source>
</evidence>
<reference evidence="3 4" key="1">
    <citation type="submission" date="2023-03" db="EMBL/GenBank/DDBJ databases">
        <title>Description of Hydrogenimonas sp. ISO32.</title>
        <authorList>
            <person name="Mino S."/>
            <person name="Fukazawa S."/>
            <person name="Sawabe T."/>
        </authorList>
    </citation>
    <scope>NUCLEOTIDE SEQUENCE [LARGE SCALE GENOMIC DNA]</scope>
    <source>
        <strain evidence="3 4">ISO32</strain>
    </source>
</reference>